<evidence type="ECO:0000256" key="2">
    <source>
        <dbReference type="ARBA" id="ARBA00010286"/>
    </source>
</evidence>
<protein>
    <recommendedName>
        <fullName evidence="6">Dihydroorotase</fullName>
        <shortName evidence="6">DHOase</shortName>
        <ecNumber evidence="6">3.5.2.3</ecNumber>
    </recommendedName>
</protein>
<feature type="binding site" evidence="6">
    <location>
        <position position="180"/>
    </location>
    <ligand>
        <name>Zn(2+)</name>
        <dbReference type="ChEBI" id="CHEBI:29105"/>
        <label>2</label>
    </ligand>
</feature>
<feature type="active site" evidence="6">
    <location>
        <position position="308"/>
    </location>
</feature>
<evidence type="ECO:0000256" key="5">
    <source>
        <dbReference type="ARBA" id="ARBA00022975"/>
    </source>
</evidence>
<evidence type="ECO:0000256" key="6">
    <source>
        <dbReference type="HAMAP-Rule" id="MF_00220"/>
    </source>
</evidence>
<dbReference type="PANTHER" id="PTHR43668">
    <property type="entry name" value="ALLANTOINASE"/>
    <property type="match status" value="1"/>
</dbReference>
<dbReference type="InterPro" id="IPR011059">
    <property type="entry name" value="Metal-dep_hydrolase_composite"/>
</dbReference>
<evidence type="ECO:0000256" key="4">
    <source>
        <dbReference type="ARBA" id="ARBA00022801"/>
    </source>
</evidence>
<comment type="cofactor">
    <cofactor evidence="6">
        <name>Zn(2+)</name>
        <dbReference type="ChEBI" id="CHEBI:29105"/>
    </cofactor>
    <text evidence="6">Binds 2 Zn(2+) ions per subunit.</text>
</comment>
<feature type="domain" description="Dihydroorotase catalytic" evidence="7">
    <location>
        <begin position="51"/>
        <end position="236"/>
    </location>
</feature>
<keyword evidence="3 6" id="KW-0479">Metal-binding</keyword>
<evidence type="ECO:0000313" key="8">
    <source>
        <dbReference type="EMBL" id="MDT0632323.1"/>
    </source>
</evidence>
<keyword evidence="4 6" id="KW-0378">Hydrolase</keyword>
<dbReference type="Gene3D" id="3.20.20.140">
    <property type="entry name" value="Metal-dependent hydrolases"/>
    <property type="match status" value="1"/>
</dbReference>
<dbReference type="PANTHER" id="PTHR43668:SF2">
    <property type="entry name" value="ALLANTOINASE"/>
    <property type="match status" value="1"/>
</dbReference>
<dbReference type="InterPro" id="IPR050138">
    <property type="entry name" value="DHOase/Allantoinase_Hydrolase"/>
</dbReference>
<dbReference type="InterPro" id="IPR024403">
    <property type="entry name" value="DHOase_cat"/>
</dbReference>
<keyword evidence="6" id="KW-0862">Zinc</keyword>
<dbReference type="InterPro" id="IPR032466">
    <property type="entry name" value="Metal_Hydrolase"/>
</dbReference>
<keyword evidence="9" id="KW-1185">Reference proteome</keyword>
<feature type="binding site" evidence="6">
    <location>
        <position position="64"/>
    </location>
    <ligand>
        <name>Zn(2+)</name>
        <dbReference type="ChEBI" id="CHEBI:29105"/>
        <label>1</label>
    </ligand>
</feature>
<dbReference type="RefSeq" id="WP_311664105.1">
    <property type="nucleotide sequence ID" value="NZ_JAVRHT010000026.1"/>
</dbReference>
<feature type="binding site" evidence="6">
    <location>
        <position position="312"/>
    </location>
    <ligand>
        <name>substrate</name>
    </ligand>
</feature>
<dbReference type="CDD" id="cd01317">
    <property type="entry name" value="DHOase_IIa"/>
    <property type="match status" value="1"/>
</dbReference>
<keyword evidence="5 6" id="KW-0665">Pyrimidine biosynthesis</keyword>
<comment type="similarity">
    <text evidence="2 6">Belongs to the metallo-dependent hydrolases superfamily. DHOase family. Class I DHOase subfamily.</text>
</comment>
<dbReference type="Proteomes" id="UP001267426">
    <property type="component" value="Unassembled WGS sequence"/>
</dbReference>
<evidence type="ECO:0000256" key="1">
    <source>
        <dbReference type="ARBA" id="ARBA00002368"/>
    </source>
</evidence>
<comment type="caution">
    <text evidence="8">The sequence shown here is derived from an EMBL/GenBank/DDBJ whole genome shotgun (WGS) entry which is preliminary data.</text>
</comment>
<evidence type="ECO:0000256" key="3">
    <source>
        <dbReference type="ARBA" id="ARBA00022723"/>
    </source>
</evidence>
<evidence type="ECO:0000313" key="9">
    <source>
        <dbReference type="Proteomes" id="UP001267426"/>
    </source>
</evidence>
<accession>A0ABU3BSQ6</accession>
<sequence length="427" mass="45178">MSLDLLISGGTVLDAVTGASRRADVLIRDGKIAAVGDALDAGGADVYDAAGKTVSQGWMDMHVHLREPGQEHKETIQTGARAAAWGGFTAVACMPNTDPPIATRDVVEFVRKRAEGLAVDVYPIGAVTKGRRGEALAEMADMAAGGAVAFSDDGSPVQHGGLMRRALEYARTVGRPVLGHEEDLTLNPHGHMNEGAVATRLGLPGIPGLAEEAMIARDCLLAEFTGGRFHVCHISTARAVDVVREAKRRGAPVTAEACPHHWALTDEAVETSGYDTNTKMHPPLRTAADVQAIKDGLADGTIDAIATDHAPHAAFEKEVEFIEAPFGILGLETCWGLTVRDLVRPGVLTLAQVVHKLAVAPREILGLDVPTFDVGGAANLTVFDDTTEWTFGREHVRSKSHNTPFVGSPMVGRAWAVVNNGQLVEAD</sequence>
<feature type="binding site" evidence="6">
    <location>
        <position position="153"/>
    </location>
    <ligand>
        <name>Zn(2+)</name>
        <dbReference type="ChEBI" id="CHEBI:29105"/>
        <label>1</label>
    </ligand>
</feature>
<dbReference type="SUPFAM" id="SSF51338">
    <property type="entry name" value="Composite domain of metallo-dependent hydrolases"/>
    <property type="match status" value="1"/>
</dbReference>
<organism evidence="8 9">
    <name type="scientific">Rubrivirga litoralis</name>
    <dbReference type="NCBI Taxonomy" id="3075598"/>
    <lineage>
        <taxon>Bacteria</taxon>
        <taxon>Pseudomonadati</taxon>
        <taxon>Rhodothermota</taxon>
        <taxon>Rhodothermia</taxon>
        <taxon>Rhodothermales</taxon>
        <taxon>Rubricoccaceae</taxon>
        <taxon>Rubrivirga</taxon>
    </lineage>
</organism>
<feature type="binding site" evidence="6">
    <location>
        <position position="308"/>
    </location>
    <ligand>
        <name>Zn(2+)</name>
        <dbReference type="ChEBI" id="CHEBI:29105"/>
        <label>1</label>
    </ligand>
</feature>
<dbReference type="InterPro" id="IPR002195">
    <property type="entry name" value="Dihydroorotase_CS"/>
</dbReference>
<feature type="binding site" evidence="6">
    <location>
        <position position="96"/>
    </location>
    <ligand>
        <name>substrate</name>
    </ligand>
</feature>
<feature type="binding site" evidence="6">
    <location>
        <begin position="64"/>
        <end position="66"/>
    </location>
    <ligand>
        <name>substrate</name>
    </ligand>
</feature>
<comment type="pathway">
    <text evidence="6">Pyrimidine metabolism; UMP biosynthesis via de novo pathway; (S)-dihydroorotate from bicarbonate: step 3/3.</text>
</comment>
<feature type="binding site" evidence="6">
    <location>
        <position position="233"/>
    </location>
    <ligand>
        <name>Zn(2+)</name>
        <dbReference type="ChEBI" id="CHEBI:29105"/>
        <label>2</label>
    </ligand>
</feature>
<feature type="binding site" evidence="6">
    <location>
        <position position="62"/>
    </location>
    <ligand>
        <name>Zn(2+)</name>
        <dbReference type="ChEBI" id="CHEBI:29105"/>
        <label>1</label>
    </ligand>
</feature>
<feature type="binding site" evidence="6">
    <location>
        <position position="153"/>
    </location>
    <ligand>
        <name>Zn(2+)</name>
        <dbReference type="ChEBI" id="CHEBI:29105"/>
        <label>2</label>
    </ligand>
</feature>
<dbReference type="SUPFAM" id="SSF51556">
    <property type="entry name" value="Metallo-dependent hydrolases"/>
    <property type="match status" value="1"/>
</dbReference>
<reference evidence="8 9" key="1">
    <citation type="submission" date="2023-09" db="EMBL/GenBank/DDBJ databases">
        <authorList>
            <person name="Rey-Velasco X."/>
        </authorList>
    </citation>
    <scope>NUCLEOTIDE SEQUENCE [LARGE SCALE GENOMIC DNA]</scope>
    <source>
        <strain evidence="8 9">F394</strain>
    </source>
</reference>
<comment type="function">
    <text evidence="1 6">Catalyzes the reversible cyclization of carbamoyl aspartate to dihydroorotate.</text>
</comment>
<feature type="binding site" evidence="6">
    <location>
        <begin position="326"/>
        <end position="327"/>
    </location>
    <ligand>
        <name>substrate</name>
    </ligand>
</feature>
<dbReference type="Gene3D" id="2.30.40.10">
    <property type="entry name" value="Urease, subunit C, domain 1"/>
    <property type="match status" value="1"/>
</dbReference>
<gene>
    <name evidence="6" type="primary">pyrC</name>
    <name evidence="8" type="ORF">RM540_11245</name>
</gene>
<dbReference type="HAMAP" id="MF_00220_B">
    <property type="entry name" value="PyrC_classI_B"/>
    <property type="match status" value="1"/>
</dbReference>
<comment type="catalytic activity">
    <reaction evidence="6">
        <text>(S)-dihydroorotate + H2O = N-carbamoyl-L-aspartate + H(+)</text>
        <dbReference type="Rhea" id="RHEA:24296"/>
        <dbReference type="ChEBI" id="CHEBI:15377"/>
        <dbReference type="ChEBI" id="CHEBI:15378"/>
        <dbReference type="ChEBI" id="CHEBI:30864"/>
        <dbReference type="ChEBI" id="CHEBI:32814"/>
        <dbReference type="EC" id="3.5.2.3"/>
    </reaction>
</comment>
<name>A0ABU3BSQ6_9BACT</name>
<comment type="caution">
    <text evidence="6">Lacks conserved residue(s) required for the propagation of feature annotation.</text>
</comment>
<dbReference type="EMBL" id="JAVRHT010000026">
    <property type="protein sequence ID" value="MDT0632323.1"/>
    <property type="molecule type" value="Genomic_DNA"/>
</dbReference>
<dbReference type="NCBIfam" id="TIGR00857">
    <property type="entry name" value="pyrC_multi"/>
    <property type="match status" value="1"/>
</dbReference>
<dbReference type="Pfam" id="PF12890">
    <property type="entry name" value="DHOase"/>
    <property type="match status" value="1"/>
</dbReference>
<dbReference type="PROSITE" id="PS00483">
    <property type="entry name" value="DIHYDROOROTASE_2"/>
    <property type="match status" value="1"/>
</dbReference>
<dbReference type="PROSITE" id="PS00482">
    <property type="entry name" value="DIHYDROOROTASE_1"/>
    <property type="match status" value="1"/>
</dbReference>
<dbReference type="InterPro" id="IPR004722">
    <property type="entry name" value="DHOase"/>
</dbReference>
<dbReference type="GO" id="GO:0004151">
    <property type="term" value="F:dihydroorotase activity"/>
    <property type="evidence" value="ECO:0007669"/>
    <property type="project" value="UniProtKB-EC"/>
</dbReference>
<dbReference type="EC" id="3.5.2.3" evidence="6"/>
<proteinExistence type="inferred from homology"/>
<evidence type="ECO:0000259" key="7">
    <source>
        <dbReference type="Pfam" id="PF12890"/>
    </source>
</evidence>